<comment type="caution">
    <text evidence="1">The sequence shown here is derived from an EMBL/GenBank/DDBJ whole genome shotgun (WGS) entry which is preliminary data.</text>
</comment>
<dbReference type="EMBL" id="JAQMRD010000032">
    <property type="protein sequence ID" value="MDB9224825.1"/>
    <property type="molecule type" value="Genomic_DNA"/>
</dbReference>
<gene>
    <name evidence="1" type="ORF">PN645_17750</name>
</gene>
<sequence length="172" mass="19259">MKKIFILCLGIGLLFSYRGFGQVGEQVENVDILNMNNDTIPLPFLGQKNLLIFYADPARPGQNKTFRDYFKTHPITGPEVASYGIINLAAAPLLPNSLILRKARKETAGTDAQLYVDPNSLLSNAWHLPGANDNFTVIFVNKDRIIEFYKAGQLSDQEQRQVIELIDKYGGK</sequence>
<proteinExistence type="predicted"/>
<dbReference type="AlphaFoldDB" id="A0AAW6FP66"/>
<reference evidence="1" key="1">
    <citation type="submission" date="2023-01" db="EMBL/GenBank/DDBJ databases">
        <title>Human gut microbiome strain richness.</title>
        <authorList>
            <person name="Chen-Liaw A."/>
        </authorList>
    </citation>
    <scope>NUCLEOTIDE SEQUENCE</scope>
    <source>
        <strain evidence="1">RTP21484st1_B7_RTP21484_190118</strain>
    </source>
</reference>
<name>A0AAW6FP66_9BACT</name>
<evidence type="ECO:0000313" key="1">
    <source>
        <dbReference type="EMBL" id="MDB9224825.1"/>
    </source>
</evidence>
<dbReference type="RefSeq" id="WP_272053853.1">
    <property type="nucleotide sequence ID" value="NZ_JAQMRB010000001.1"/>
</dbReference>
<dbReference type="Proteomes" id="UP001212263">
    <property type="component" value="Unassembled WGS sequence"/>
</dbReference>
<accession>A0AAW6FP66</accession>
<evidence type="ECO:0000313" key="2">
    <source>
        <dbReference type="Proteomes" id="UP001212263"/>
    </source>
</evidence>
<protein>
    <submittedName>
        <fullName evidence="1">YtfJ family protein</fullName>
    </submittedName>
</protein>
<organism evidence="1 2">
    <name type="scientific">Odoribacter splanchnicus</name>
    <dbReference type="NCBI Taxonomy" id="28118"/>
    <lineage>
        <taxon>Bacteria</taxon>
        <taxon>Pseudomonadati</taxon>
        <taxon>Bacteroidota</taxon>
        <taxon>Bacteroidia</taxon>
        <taxon>Bacteroidales</taxon>
        <taxon>Odoribacteraceae</taxon>
        <taxon>Odoribacter</taxon>
    </lineage>
</organism>